<gene>
    <name evidence="3" type="ORF">CDAR_58751</name>
</gene>
<proteinExistence type="predicted"/>
<feature type="compositionally biased region" description="Polar residues" evidence="1">
    <location>
        <begin position="195"/>
        <end position="210"/>
    </location>
</feature>
<dbReference type="Pfam" id="PF23224">
    <property type="entry name" value="zf-C2H2_2nd_ZNF462"/>
    <property type="match status" value="1"/>
</dbReference>
<dbReference type="InterPro" id="IPR036236">
    <property type="entry name" value="Znf_C2H2_sf"/>
</dbReference>
<evidence type="ECO:0000313" key="4">
    <source>
        <dbReference type="Proteomes" id="UP001054837"/>
    </source>
</evidence>
<evidence type="ECO:0000259" key="2">
    <source>
        <dbReference type="PROSITE" id="PS51810"/>
    </source>
</evidence>
<evidence type="ECO:0000313" key="3">
    <source>
        <dbReference type="EMBL" id="GIY28213.1"/>
    </source>
</evidence>
<evidence type="ECO:0000256" key="1">
    <source>
        <dbReference type="SAM" id="MobiDB-lite"/>
    </source>
</evidence>
<dbReference type="PROSITE" id="PS51810">
    <property type="entry name" value="ZF_CCHC_FOG"/>
    <property type="match status" value="1"/>
</dbReference>
<reference evidence="3 4" key="1">
    <citation type="submission" date="2021-06" db="EMBL/GenBank/DDBJ databases">
        <title>Caerostris darwini draft genome.</title>
        <authorList>
            <person name="Kono N."/>
            <person name="Arakawa K."/>
        </authorList>
    </citation>
    <scope>NUCLEOTIDE SEQUENCE [LARGE SCALE GENOMIC DNA]</scope>
</reference>
<feature type="region of interest" description="Disordered" evidence="1">
    <location>
        <begin position="77"/>
        <end position="140"/>
    </location>
</feature>
<accession>A0AAV4S207</accession>
<organism evidence="3 4">
    <name type="scientific">Caerostris darwini</name>
    <dbReference type="NCBI Taxonomy" id="1538125"/>
    <lineage>
        <taxon>Eukaryota</taxon>
        <taxon>Metazoa</taxon>
        <taxon>Ecdysozoa</taxon>
        <taxon>Arthropoda</taxon>
        <taxon>Chelicerata</taxon>
        <taxon>Arachnida</taxon>
        <taxon>Araneae</taxon>
        <taxon>Araneomorphae</taxon>
        <taxon>Entelegynae</taxon>
        <taxon>Araneoidea</taxon>
        <taxon>Araneidae</taxon>
        <taxon>Caerostris</taxon>
    </lineage>
</organism>
<feature type="domain" description="CCHC FOG-type" evidence="2">
    <location>
        <begin position="43"/>
        <end position="76"/>
    </location>
</feature>
<dbReference type="InterPro" id="IPR013087">
    <property type="entry name" value="Znf_C2H2_type"/>
</dbReference>
<protein>
    <recommendedName>
        <fullName evidence="2">CCHC FOG-type domain-containing protein</fullName>
    </recommendedName>
</protein>
<keyword evidence="4" id="KW-1185">Reference proteome</keyword>
<dbReference type="EMBL" id="BPLQ01007157">
    <property type="protein sequence ID" value="GIY28213.1"/>
    <property type="molecule type" value="Genomic_DNA"/>
</dbReference>
<name>A0AAV4S207_9ARAC</name>
<dbReference type="SMART" id="SM00355">
    <property type="entry name" value="ZnF_C2H2"/>
    <property type="match status" value="2"/>
</dbReference>
<dbReference type="Proteomes" id="UP001054837">
    <property type="component" value="Unassembled WGS sequence"/>
</dbReference>
<dbReference type="InterPro" id="IPR034731">
    <property type="entry name" value="Znf_CCHC_FOG"/>
</dbReference>
<feature type="compositionally biased region" description="Low complexity" evidence="1">
    <location>
        <begin position="83"/>
        <end position="98"/>
    </location>
</feature>
<feature type="compositionally biased region" description="Polar residues" evidence="1">
    <location>
        <begin position="113"/>
        <end position="125"/>
    </location>
</feature>
<dbReference type="AlphaFoldDB" id="A0AAV4S207"/>
<dbReference type="SUPFAM" id="SSF57667">
    <property type="entry name" value="beta-beta-alpha zinc fingers"/>
    <property type="match status" value="1"/>
</dbReference>
<comment type="caution">
    <text evidence="3">The sequence shown here is derived from an EMBL/GenBank/DDBJ whole genome shotgun (WGS) entry which is preliminary data.</text>
</comment>
<dbReference type="GO" id="GO:0010557">
    <property type="term" value="P:positive regulation of macromolecule biosynthetic process"/>
    <property type="evidence" value="ECO:0007669"/>
    <property type="project" value="UniProtKB-ARBA"/>
</dbReference>
<feature type="region of interest" description="Disordered" evidence="1">
    <location>
        <begin position="195"/>
        <end position="251"/>
    </location>
</feature>
<sequence length="251" mass="26662">MPRLFKCPYCSYSSDRQARLIRHVSLVHGVSPLADTLLDSPLTTPSLDRYCVKCDIQFASYKSYQIHKGHYCSTRHVPESIDSSSSPTPTQQLQQHPQNQHHHPIALPKQPRSPGSNNTTLAVTSESRDFNSSSSPVTSESESLFNMVLNQPLYTAPGTAISTSTLTLVSCSPAAGGGGLSTGTALTPAGNMIIQNPSATPESDSDSQGGNVIPTCTVMPETGVAELNPVPSPVSGDDGVKEKAKPMKPCN</sequence>
<dbReference type="InterPro" id="IPR057832">
    <property type="entry name" value="Znf_C2H2_ZNF462_2nd"/>
</dbReference>